<gene>
    <name evidence="2" type="ORF">HUW51_23205</name>
</gene>
<dbReference type="RefSeq" id="WP_185271965.1">
    <property type="nucleotide sequence ID" value="NZ_CP055156.1"/>
</dbReference>
<reference evidence="2 3" key="1">
    <citation type="journal article" date="2018" name="Int. J. Syst. Evol. Microbiol.">
        <title>Adhaeribacter swui sp. nov., isolated from wet mud.</title>
        <authorList>
            <person name="Kim D.U."/>
            <person name="Kim K.W."/>
            <person name="Kang M.S."/>
            <person name="Kim J.Y."/>
            <person name="Jang J.H."/>
            <person name="Kim M.K."/>
        </authorList>
    </citation>
    <scope>NUCLEOTIDE SEQUENCE [LARGE SCALE GENOMIC DNA]</scope>
    <source>
        <strain evidence="2 3">KCTC 52873</strain>
    </source>
</reference>
<organism evidence="2 3">
    <name type="scientific">Adhaeribacter swui</name>
    <dbReference type="NCBI Taxonomy" id="2086471"/>
    <lineage>
        <taxon>Bacteria</taxon>
        <taxon>Pseudomonadati</taxon>
        <taxon>Bacteroidota</taxon>
        <taxon>Cytophagia</taxon>
        <taxon>Cytophagales</taxon>
        <taxon>Hymenobacteraceae</taxon>
        <taxon>Adhaeribacter</taxon>
    </lineage>
</organism>
<evidence type="ECO:0000313" key="2">
    <source>
        <dbReference type="EMBL" id="QNF35473.1"/>
    </source>
</evidence>
<dbReference type="EMBL" id="CP055156">
    <property type="protein sequence ID" value="QNF35473.1"/>
    <property type="molecule type" value="Genomic_DNA"/>
</dbReference>
<dbReference type="Proteomes" id="UP000515237">
    <property type="component" value="Chromosome"/>
</dbReference>
<keyword evidence="1" id="KW-0472">Membrane</keyword>
<proteinExistence type="predicted"/>
<sequence length="70" mass="7418">MKTITSLKSVLLINALSSGATALLLLLFPGYIAELFGAPKTLPFVAVGIFLLLFAGFVLVQSRKPIVQKG</sequence>
<dbReference type="AlphaFoldDB" id="A0A7G7GE89"/>
<name>A0A7G7GE89_9BACT</name>
<keyword evidence="1" id="KW-0812">Transmembrane</keyword>
<accession>A0A7G7GE89</accession>
<keyword evidence="1" id="KW-1133">Transmembrane helix</keyword>
<dbReference type="KEGG" id="aswu:HUW51_23205"/>
<protein>
    <recommendedName>
        <fullName evidence="4">MFS transporter</fullName>
    </recommendedName>
</protein>
<evidence type="ECO:0000313" key="3">
    <source>
        <dbReference type="Proteomes" id="UP000515237"/>
    </source>
</evidence>
<evidence type="ECO:0008006" key="4">
    <source>
        <dbReference type="Google" id="ProtNLM"/>
    </source>
</evidence>
<keyword evidence="3" id="KW-1185">Reference proteome</keyword>
<evidence type="ECO:0000256" key="1">
    <source>
        <dbReference type="SAM" id="Phobius"/>
    </source>
</evidence>
<feature type="transmembrane region" description="Helical" evidence="1">
    <location>
        <begin position="12"/>
        <end position="32"/>
    </location>
</feature>
<feature type="transmembrane region" description="Helical" evidence="1">
    <location>
        <begin position="44"/>
        <end position="60"/>
    </location>
</feature>